<feature type="region of interest" description="Disordered" evidence="10">
    <location>
        <begin position="156"/>
        <end position="183"/>
    </location>
</feature>
<dbReference type="InterPro" id="IPR014718">
    <property type="entry name" value="GH-type_carb-bd"/>
</dbReference>
<dbReference type="InterPro" id="IPR012900">
    <property type="entry name" value="MFMR"/>
</dbReference>
<keyword evidence="13" id="KW-1185">Reference proteome</keyword>
<dbReference type="Pfam" id="PF07777">
    <property type="entry name" value="MFMR"/>
    <property type="match status" value="1"/>
</dbReference>
<evidence type="ECO:0000256" key="2">
    <source>
        <dbReference type="ARBA" id="ARBA00004123"/>
    </source>
</evidence>
<evidence type="ECO:0000256" key="3">
    <source>
        <dbReference type="ARBA" id="ARBA00005866"/>
    </source>
</evidence>
<organism evidence="12 13">
    <name type="scientific">Vitis vinifera</name>
    <name type="common">Grape</name>
    <dbReference type="NCBI Taxonomy" id="29760"/>
    <lineage>
        <taxon>Eukaryota</taxon>
        <taxon>Viridiplantae</taxon>
        <taxon>Streptophyta</taxon>
        <taxon>Embryophyta</taxon>
        <taxon>Tracheophyta</taxon>
        <taxon>Spermatophyta</taxon>
        <taxon>Magnoliopsida</taxon>
        <taxon>eudicotyledons</taxon>
        <taxon>Gunneridae</taxon>
        <taxon>Pentapetalae</taxon>
        <taxon>rosids</taxon>
        <taxon>Vitales</taxon>
        <taxon>Vitaceae</taxon>
        <taxon>Viteae</taxon>
        <taxon>Vitis</taxon>
    </lineage>
</organism>
<dbReference type="InterPro" id="IPR045314">
    <property type="entry name" value="bZIP_plant_GBF1"/>
</dbReference>
<keyword evidence="9" id="KW-0539">Nucleus</keyword>
<gene>
    <name evidence="12" type="ORF">VitviT2T_001761</name>
</gene>
<dbReference type="PROSITE" id="PS00036">
    <property type="entry name" value="BZIP_BASIC"/>
    <property type="match status" value="1"/>
</dbReference>
<evidence type="ECO:0000256" key="1">
    <source>
        <dbReference type="ARBA" id="ARBA00001096"/>
    </source>
</evidence>
<dbReference type="EMBL" id="CP126649">
    <property type="protein sequence ID" value="WJZ81959.1"/>
    <property type="molecule type" value="Genomic_DNA"/>
</dbReference>
<dbReference type="Proteomes" id="UP001227230">
    <property type="component" value="Chromosome 2"/>
</dbReference>
<evidence type="ECO:0000256" key="7">
    <source>
        <dbReference type="ARBA" id="ARBA00023163"/>
    </source>
</evidence>
<feature type="domain" description="BZIP" evidence="11">
    <location>
        <begin position="256"/>
        <end position="319"/>
    </location>
</feature>
<dbReference type="EC" id="5.1.3.15" evidence="4"/>
<evidence type="ECO:0000313" key="13">
    <source>
        <dbReference type="Proteomes" id="UP001227230"/>
    </source>
</evidence>
<dbReference type="Gene3D" id="1.20.5.170">
    <property type="match status" value="1"/>
</dbReference>
<keyword evidence="8" id="KW-0413">Isomerase</keyword>
<dbReference type="InterPro" id="IPR004827">
    <property type="entry name" value="bZIP"/>
</dbReference>
<comment type="similarity">
    <text evidence="3">Belongs to the glucose-6-phosphate 1-epimerase family.</text>
</comment>
<keyword evidence="7" id="KW-0804">Transcription</keyword>
<dbReference type="SUPFAM" id="SSF57959">
    <property type="entry name" value="Leucine zipper domain"/>
    <property type="match status" value="1"/>
</dbReference>
<feature type="compositionally biased region" description="Polar residues" evidence="10">
    <location>
        <begin position="172"/>
        <end position="183"/>
    </location>
</feature>
<dbReference type="SMART" id="SM00338">
    <property type="entry name" value="BRLZ"/>
    <property type="match status" value="1"/>
</dbReference>
<dbReference type="Gene3D" id="2.70.98.10">
    <property type="match status" value="1"/>
</dbReference>
<feature type="compositionally biased region" description="Low complexity" evidence="10">
    <location>
        <begin position="156"/>
        <end position="167"/>
    </location>
</feature>
<evidence type="ECO:0000256" key="9">
    <source>
        <dbReference type="ARBA" id="ARBA00023242"/>
    </source>
</evidence>
<dbReference type="InterPro" id="IPR011013">
    <property type="entry name" value="Gal_mutarotase_sf_dom"/>
</dbReference>
<dbReference type="Pfam" id="PF00170">
    <property type="entry name" value="bZIP_1"/>
    <property type="match status" value="1"/>
</dbReference>
<dbReference type="PANTHER" id="PTHR11122:SF31">
    <property type="entry name" value="GLUCOSE-6-PHOSPHATE 1-EPIMERASE"/>
    <property type="match status" value="1"/>
</dbReference>
<evidence type="ECO:0000256" key="8">
    <source>
        <dbReference type="ARBA" id="ARBA00023235"/>
    </source>
</evidence>
<dbReference type="InterPro" id="IPR025532">
    <property type="entry name" value="G6P_1-epimerase"/>
</dbReference>
<proteinExistence type="inferred from homology"/>
<keyword evidence="6" id="KW-0238">DNA-binding</keyword>
<dbReference type="PROSITE" id="PS50217">
    <property type="entry name" value="BZIP"/>
    <property type="match status" value="1"/>
</dbReference>
<dbReference type="CDD" id="cd14702">
    <property type="entry name" value="bZIP_plant_GBF1"/>
    <property type="match status" value="1"/>
</dbReference>
<keyword evidence="5" id="KW-0805">Transcription regulation</keyword>
<protein>
    <recommendedName>
        <fullName evidence="4">glucose-6-phosphate 1-epimerase</fullName>
        <ecNumber evidence="4">5.1.3.15</ecNumber>
    </recommendedName>
</protein>
<reference evidence="12 13" key="1">
    <citation type="journal article" date="2023" name="Hortic Res">
        <title>The complete reference genome for grapevine (Vitis vinifera L.) genetics and breeding.</title>
        <authorList>
            <person name="Shi X."/>
            <person name="Cao S."/>
            <person name="Wang X."/>
            <person name="Huang S."/>
            <person name="Wang Y."/>
            <person name="Liu Z."/>
            <person name="Liu W."/>
            <person name="Leng X."/>
            <person name="Peng Y."/>
            <person name="Wang N."/>
            <person name="Wang Y."/>
            <person name="Ma Z."/>
            <person name="Xu X."/>
            <person name="Zhang F."/>
            <person name="Xue H."/>
            <person name="Zhong H."/>
            <person name="Wang Y."/>
            <person name="Zhang K."/>
            <person name="Velt A."/>
            <person name="Avia K."/>
            <person name="Holtgrawe D."/>
            <person name="Grimplet J."/>
            <person name="Matus J.T."/>
            <person name="Ware D."/>
            <person name="Wu X."/>
            <person name="Wang H."/>
            <person name="Liu C."/>
            <person name="Fang Y."/>
            <person name="Rustenholz C."/>
            <person name="Cheng Z."/>
            <person name="Xiao H."/>
            <person name="Zhou Y."/>
        </authorList>
    </citation>
    <scope>NUCLEOTIDE SEQUENCE [LARGE SCALE GENOMIC DNA]</scope>
    <source>
        <strain evidence="13">cv. Pinot noir / PN40024</strain>
        <tissue evidence="12">Leaf</tissue>
    </source>
</reference>
<comment type="subcellular location">
    <subcellularLocation>
        <location evidence="2">Nucleus</location>
    </subcellularLocation>
</comment>
<accession>A0ABY9BGI2</accession>
<sequence>MGKSEAEMSSKSDKISSSAEEQTNIHLLNPDWASIQAYYGSGVPLLAPHFNSAVPGSHFPYPYVWAPSQPLIPPYGVPYTAIYSHEGVHAHPAVPLVATPLSKKAPSRSSVDMDQGVRKKFKRLDGLAVPVGNVSTEDDAGGSVYEVSQSVKHGIDGSTDGSDGNTGAFLPQRNSGSEGILSTDNDGNFHRFAGSLSEGEAYAASHKVSVNSVAPTNVAGKSVRPLNRNEEIHAACVASSTSAGSPFEVCQQDERQLKRERRKQANRESAKKSRLRKQAENEELRMRYETLNEENKALKFEISKLTEHLDKVRLENTALREKLKNKQQLELQGEMAPYKIEADLILPDSPEEVYKLNDSNSLNQNVQMECGIQENPNSETKLHQTVPYTETWLHLPLIIPQSGGHRVAAEVVKASDGIDQVVLQNGRGASARVSLHGGQVLSWKTHWGEELLFTSSKAIFKPPVAVRGGIPICFPQFGSHGTLEQHGFASNKIWIIDDNPPLLPPNDSNGKAYVDLLLKPTENDLKFWPHSFEFRLRVSLNVDGHLTLISRIRNVDGKPFSFSIAFHTYFSISDISEVRIEGLETLHYLDNLLQKERFTDQGNTLTFESEVDQVYVNSPDIVAVFDHENKRTFFIKKQGLPDVVVWNPWDKKAKALVDFGDDEYKQMLCVDGAAIEKPITLRPGEEWTGRLEISVIPST</sequence>
<dbReference type="CDD" id="cd09020">
    <property type="entry name" value="D-hex-6-P-epi_like"/>
    <property type="match status" value="1"/>
</dbReference>
<evidence type="ECO:0000256" key="6">
    <source>
        <dbReference type="ARBA" id="ARBA00023125"/>
    </source>
</evidence>
<name>A0ABY9BGI2_VITVI</name>
<evidence type="ECO:0000259" key="11">
    <source>
        <dbReference type="PROSITE" id="PS50217"/>
    </source>
</evidence>
<evidence type="ECO:0000256" key="10">
    <source>
        <dbReference type="SAM" id="MobiDB-lite"/>
    </source>
</evidence>
<dbReference type="PANTHER" id="PTHR11122">
    <property type="entry name" value="APOSPORY-ASSOCIATED PROTEIN C-RELATED"/>
    <property type="match status" value="1"/>
</dbReference>
<evidence type="ECO:0000256" key="5">
    <source>
        <dbReference type="ARBA" id="ARBA00023015"/>
    </source>
</evidence>
<dbReference type="SUPFAM" id="SSF74650">
    <property type="entry name" value="Galactose mutarotase-like"/>
    <property type="match status" value="1"/>
</dbReference>
<evidence type="ECO:0000313" key="12">
    <source>
        <dbReference type="EMBL" id="WJZ81959.1"/>
    </source>
</evidence>
<feature type="region of interest" description="Disordered" evidence="10">
    <location>
        <begin position="259"/>
        <end position="279"/>
    </location>
</feature>
<dbReference type="Pfam" id="PF01263">
    <property type="entry name" value="Aldose_epim"/>
    <property type="match status" value="1"/>
</dbReference>
<evidence type="ECO:0000256" key="4">
    <source>
        <dbReference type="ARBA" id="ARBA00012083"/>
    </source>
</evidence>
<comment type="catalytic activity">
    <reaction evidence="1">
        <text>alpha-D-glucose 6-phosphate = beta-D-glucose 6-phosphate</text>
        <dbReference type="Rhea" id="RHEA:16249"/>
        <dbReference type="ChEBI" id="CHEBI:58225"/>
        <dbReference type="ChEBI" id="CHEBI:58247"/>
        <dbReference type="EC" id="5.1.3.15"/>
    </reaction>
</comment>
<dbReference type="InterPro" id="IPR046347">
    <property type="entry name" value="bZIP_sf"/>
</dbReference>
<dbReference type="InterPro" id="IPR008183">
    <property type="entry name" value="Aldose_1/G6P_1-epimerase"/>
</dbReference>